<evidence type="ECO:0000313" key="1">
    <source>
        <dbReference type="EMBL" id="MCO6415130.1"/>
    </source>
</evidence>
<accession>A0ABT1CZN5</accession>
<keyword evidence="2" id="KW-1185">Reference proteome</keyword>
<dbReference type="Proteomes" id="UP001523392">
    <property type="component" value="Unassembled WGS sequence"/>
</dbReference>
<protein>
    <submittedName>
        <fullName evidence="1">Uncharacterized protein</fullName>
    </submittedName>
</protein>
<proteinExistence type="predicted"/>
<dbReference type="EMBL" id="JAFIRR010000016">
    <property type="protein sequence ID" value="MCO6415130.1"/>
    <property type="molecule type" value="Genomic_DNA"/>
</dbReference>
<evidence type="ECO:0000313" key="2">
    <source>
        <dbReference type="Proteomes" id="UP001523392"/>
    </source>
</evidence>
<dbReference type="RefSeq" id="WP_252951738.1">
    <property type="nucleotide sequence ID" value="NZ_JAFIRR010000016.1"/>
</dbReference>
<gene>
    <name evidence="1" type="ORF">JYK14_02925</name>
</gene>
<organism evidence="1 2">
    <name type="scientific">Siccirubricoccus soli</name>
    <dbReference type="NCBI Taxonomy" id="2899147"/>
    <lineage>
        <taxon>Bacteria</taxon>
        <taxon>Pseudomonadati</taxon>
        <taxon>Pseudomonadota</taxon>
        <taxon>Alphaproteobacteria</taxon>
        <taxon>Acetobacterales</taxon>
        <taxon>Roseomonadaceae</taxon>
        <taxon>Siccirubricoccus</taxon>
    </lineage>
</organism>
<name>A0ABT1CZN5_9PROT</name>
<reference evidence="1 2" key="1">
    <citation type="submission" date="2021-12" db="EMBL/GenBank/DDBJ databases">
        <title>Siccirubricoccus leaddurans sp. nov., a high concentration Zn2+ tolerance bacterium.</title>
        <authorList>
            <person name="Cao Y."/>
        </authorList>
    </citation>
    <scope>NUCLEOTIDE SEQUENCE [LARGE SCALE GENOMIC DNA]</scope>
    <source>
        <strain evidence="1 2">KC 17139</strain>
    </source>
</reference>
<sequence length="191" mass="21663">MIHPQLGEIRTDANLRRTMRDFPPLAWFTTKIDVPRTLLHSSFLLEDKITGQLREVTRDPRLVNAIALNRVALGFPIASIPVIPWRNHPGYGTGEGRELNTTARDAGDNPDDWYVSETPVDILAASEIWTSSSIMSPKLKRLPEYLLHVRLMVQKCRDKPGTFIPPTWMKVEQQLELARRAGVQVFDPSSP</sequence>
<comment type="caution">
    <text evidence="1">The sequence shown here is derived from an EMBL/GenBank/DDBJ whole genome shotgun (WGS) entry which is preliminary data.</text>
</comment>